<dbReference type="GO" id="GO:0007507">
    <property type="term" value="P:heart development"/>
    <property type="evidence" value="ECO:0007669"/>
    <property type="project" value="TreeGrafter"/>
</dbReference>
<dbReference type="Ensembl" id="ENSEBUT00000013082.1">
    <property type="protein sequence ID" value="ENSEBUP00000012506.1"/>
    <property type="gene ID" value="ENSEBUG00000007949.1"/>
</dbReference>
<dbReference type="InterPro" id="IPR013087">
    <property type="entry name" value="Znf_C2H2_type"/>
</dbReference>
<keyword evidence="7" id="KW-0805">Transcription regulation</keyword>
<dbReference type="PANTHER" id="PTHR12958">
    <property type="entry name" value="FRIEND OF GATA2-RELATED"/>
    <property type="match status" value="1"/>
</dbReference>
<dbReference type="GO" id="GO:0003677">
    <property type="term" value="F:DNA binding"/>
    <property type="evidence" value="ECO:0007669"/>
    <property type="project" value="UniProtKB-KW"/>
</dbReference>
<reference evidence="16" key="1">
    <citation type="submission" date="2025-08" db="UniProtKB">
        <authorList>
            <consortium name="Ensembl"/>
        </authorList>
    </citation>
    <scope>IDENTIFICATION</scope>
</reference>
<feature type="region of interest" description="Disordered" evidence="13">
    <location>
        <begin position="34"/>
        <end position="73"/>
    </location>
</feature>
<dbReference type="GO" id="GO:0045944">
    <property type="term" value="P:positive regulation of transcription by RNA polymerase II"/>
    <property type="evidence" value="ECO:0007669"/>
    <property type="project" value="TreeGrafter"/>
</dbReference>
<evidence type="ECO:0000256" key="5">
    <source>
        <dbReference type="ARBA" id="ARBA00022771"/>
    </source>
</evidence>
<feature type="domain" description="CCHC FOG-type" evidence="15">
    <location>
        <begin position="456"/>
        <end position="489"/>
    </location>
</feature>
<keyword evidence="10" id="KW-0804">Transcription</keyword>
<evidence type="ECO:0000259" key="15">
    <source>
        <dbReference type="PROSITE" id="PS51810"/>
    </source>
</evidence>
<evidence type="ECO:0000256" key="3">
    <source>
        <dbReference type="ARBA" id="ARBA00022723"/>
    </source>
</evidence>
<evidence type="ECO:0000256" key="8">
    <source>
        <dbReference type="ARBA" id="ARBA00023125"/>
    </source>
</evidence>
<dbReference type="GO" id="GO:0009653">
    <property type="term" value="P:anatomical structure morphogenesis"/>
    <property type="evidence" value="ECO:0007669"/>
    <property type="project" value="UniProtKB-ARBA"/>
</dbReference>
<dbReference type="PANTHER" id="PTHR12958:SF3">
    <property type="entry name" value="ZINC FINGER PROTEIN USH"/>
    <property type="match status" value="1"/>
</dbReference>
<dbReference type="InterPro" id="IPR036236">
    <property type="entry name" value="Znf_C2H2_sf"/>
</dbReference>
<sequence>MSIQLQLTSMDDAGNKSHLGLSQQLLVGHKVQPAIAKDSPKRPGTKGIKSPSQILGQSPSLTSAEHDCKHQAPEDSDFRLTAQVPTAPHPMIHVNLLLVLTIIAIFLAEPSFPCKNCNISFSSEKNLQAHLTFYCAGRFEAHASMVYDGPQCKRVNARDRDPPDTLEDHTAPFVNGKTLCWSPQDNFISLLLIFINVSLVQHIFYCGRGKIKEETDASWNEATKVCGKQVTLEKDLGSTDKSDQEQPQEDTSSERFHVNKNRVKVKSEPRSPEPLTCPVQPAKSSGTDVSLLSDPMPGHSLLPYTPAGVTKSDWLAKMANFSSLLVRPDYTALRSSSLQLQEAHRKTTCFECNISFTKLETYLAHKQLYCASGRLLEGTSQDIAIKTKSSERKLGIEVKNHAVNDDVNNVPLPKDTATKTLGFSVQHIKKETAENLGNEIGNKGFERNGAKPTHYIQDDRQTTCETCNIHFSRVENYNIHKQFYCAARHNPSGQRLTPSAQDHTSRPKPQQPAASRLEVKVAGEVGTLPFGAAGKDDDTKDPLLGGSPSDTASCPDAPIDLSLRTAGPQHLLFSDYHKCASCQIAFGKLENYLAHKRYYCAGASLASSRCHTFFQPSLGQRTRKASSNTDLQSSPNASPPAPENVDKRPQSSSSDTSLCATSTAVERPSSAGSTDSGTRSRINATGQGAAAGTPGSSKYCRLCDIQFSSLSNFVAHKKFYCASHTNEHHAVK</sequence>
<dbReference type="Proteomes" id="UP000694388">
    <property type="component" value="Unplaced"/>
</dbReference>
<evidence type="ECO:0000313" key="17">
    <source>
        <dbReference type="Proteomes" id="UP000694388"/>
    </source>
</evidence>
<feature type="compositionally biased region" description="Polar residues" evidence="13">
    <location>
        <begin position="492"/>
        <end position="502"/>
    </location>
</feature>
<evidence type="ECO:0000256" key="12">
    <source>
        <dbReference type="PROSITE-ProRule" id="PRU00042"/>
    </source>
</evidence>
<evidence type="ECO:0000313" key="16">
    <source>
        <dbReference type="Ensembl" id="ENSEBUP00000012506.1"/>
    </source>
</evidence>
<keyword evidence="4" id="KW-0677">Repeat</keyword>
<keyword evidence="11" id="KW-0539">Nucleus</keyword>
<keyword evidence="6" id="KW-0862">Zinc</keyword>
<dbReference type="PROSITE" id="PS51810">
    <property type="entry name" value="ZF_CCHC_FOG"/>
    <property type="match status" value="5"/>
</dbReference>
<evidence type="ECO:0000256" key="11">
    <source>
        <dbReference type="ARBA" id="ARBA00023242"/>
    </source>
</evidence>
<dbReference type="GeneTree" id="ENSGT00530000063823"/>
<dbReference type="SUPFAM" id="SSF57667">
    <property type="entry name" value="beta-beta-alpha zinc fingers"/>
    <property type="match status" value="5"/>
</dbReference>
<evidence type="ECO:0000259" key="14">
    <source>
        <dbReference type="PROSITE" id="PS50157"/>
    </source>
</evidence>
<feature type="compositionally biased region" description="Polar residues" evidence="13">
    <location>
        <begin position="50"/>
        <end position="63"/>
    </location>
</feature>
<feature type="compositionally biased region" description="Polar residues" evidence="13">
    <location>
        <begin position="670"/>
        <end position="683"/>
    </location>
</feature>
<dbReference type="InterPro" id="IPR039746">
    <property type="entry name" value="FOG"/>
</dbReference>
<feature type="domain" description="CCHC FOG-type" evidence="15">
    <location>
        <begin position="571"/>
        <end position="604"/>
    </location>
</feature>
<feature type="region of interest" description="Disordered" evidence="13">
    <location>
        <begin position="492"/>
        <end position="551"/>
    </location>
</feature>
<evidence type="ECO:0000256" key="4">
    <source>
        <dbReference type="ARBA" id="ARBA00022737"/>
    </source>
</evidence>
<organism evidence="16 17">
    <name type="scientific">Eptatretus burgeri</name>
    <name type="common">Inshore hagfish</name>
    <dbReference type="NCBI Taxonomy" id="7764"/>
    <lineage>
        <taxon>Eukaryota</taxon>
        <taxon>Metazoa</taxon>
        <taxon>Chordata</taxon>
        <taxon>Craniata</taxon>
        <taxon>Vertebrata</taxon>
        <taxon>Cyclostomata</taxon>
        <taxon>Myxini</taxon>
        <taxon>Myxiniformes</taxon>
        <taxon>Myxinidae</taxon>
        <taxon>Eptatretinae</taxon>
        <taxon>Eptatretus</taxon>
    </lineage>
</organism>
<proteinExistence type="predicted"/>
<dbReference type="GO" id="GO:0030154">
    <property type="term" value="P:cell differentiation"/>
    <property type="evidence" value="ECO:0007669"/>
    <property type="project" value="UniProtKB-ARBA"/>
</dbReference>
<dbReference type="GO" id="GO:0000122">
    <property type="term" value="P:negative regulation of transcription by RNA polymerase II"/>
    <property type="evidence" value="ECO:0007669"/>
    <property type="project" value="TreeGrafter"/>
</dbReference>
<evidence type="ECO:0000256" key="9">
    <source>
        <dbReference type="ARBA" id="ARBA00023159"/>
    </source>
</evidence>
<keyword evidence="5 12" id="KW-0863">Zinc-finger</keyword>
<feature type="region of interest" description="Disordered" evidence="13">
    <location>
        <begin position="236"/>
        <end position="289"/>
    </location>
</feature>
<keyword evidence="9" id="KW-0010">Activator</keyword>
<dbReference type="AlphaFoldDB" id="A0A8C4QAE9"/>
<dbReference type="Pfam" id="PF25445">
    <property type="entry name" value="CCHC_ZFPM2"/>
    <property type="match status" value="1"/>
</dbReference>
<feature type="compositionally biased region" description="Polar residues" evidence="13">
    <location>
        <begin position="621"/>
        <end position="632"/>
    </location>
</feature>
<feature type="domain" description="CCHC FOG-type" evidence="15">
    <location>
        <begin position="692"/>
        <end position="725"/>
    </location>
</feature>
<dbReference type="GO" id="GO:0061629">
    <property type="term" value="F:RNA polymerase II-specific DNA-binding transcription factor binding"/>
    <property type="evidence" value="ECO:0007669"/>
    <property type="project" value="InterPro"/>
</dbReference>
<evidence type="ECO:0000256" key="13">
    <source>
        <dbReference type="SAM" id="MobiDB-lite"/>
    </source>
</evidence>
<name>A0A8C4QAE9_EPTBU</name>
<comment type="subcellular location">
    <subcellularLocation>
        <location evidence="1">Nucleus</location>
    </subcellularLocation>
</comment>
<keyword evidence="3" id="KW-0479">Metal-binding</keyword>
<dbReference type="GO" id="GO:0005634">
    <property type="term" value="C:nucleus"/>
    <property type="evidence" value="ECO:0007669"/>
    <property type="project" value="UniProtKB-SubCell"/>
</dbReference>
<evidence type="ECO:0000256" key="1">
    <source>
        <dbReference type="ARBA" id="ARBA00004123"/>
    </source>
</evidence>
<reference evidence="16" key="2">
    <citation type="submission" date="2025-09" db="UniProtKB">
        <authorList>
            <consortium name="Ensembl"/>
        </authorList>
    </citation>
    <scope>IDENTIFICATION</scope>
</reference>
<feature type="domain" description="C2H2-type" evidence="14">
    <location>
        <begin position="698"/>
        <end position="729"/>
    </location>
</feature>
<evidence type="ECO:0000256" key="2">
    <source>
        <dbReference type="ARBA" id="ARBA00022491"/>
    </source>
</evidence>
<dbReference type="InterPro" id="IPR059121">
    <property type="entry name" value="CCHC_ZFPM2-like"/>
</dbReference>
<accession>A0A8C4QAE9</accession>
<evidence type="ECO:0000256" key="7">
    <source>
        <dbReference type="ARBA" id="ARBA00023015"/>
    </source>
</evidence>
<keyword evidence="2" id="KW-0678">Repressor</keyword>
<feature type="compositionally biased region" description="Basic and acidic residues" evidence="13">
    <location>
        <begin position="64"/>
        <end position="73"/>
    </location>
</feature>
<feature type="domain" description="CCHC FOG-type" evidence="15">
    <location>
        <begin position="106"/>
        <end position="139"/>
    </location>
</feature>
<evidence type="ECO:0008006" key="18">
    <source>
        <dbReference type="Google" id="ProtNLM"/>
    </source>
</evidence>
<feature type="compositionally biased region" description="Low complexity" evidence="13">
    <location>
        <begin position="684"/>
        <end position="695"/>
    </location>
</feature>
<keyword evidence="8" id="KW-0238">DNA-binding</keyword>
<feature type="compositionally biased region" description="Low complexity" evidence="13">
    <location>
        <begin position="651"/>
        <end position="663"/>
    </location>
</feature>
<feature type="region of interest" description="Disordered" evidence="13">
    <location>
        <begin position="621"/>
        <end position="695"/>
    </location>
</feature>
<evidence type="ECO:0000256" key="10">
    <source>
        <dbReference type="ARBA" id="ARBA00023163"/>
    </source>
</evidence>
<evidence type="ECO:0000256" key="6">
    <source>
        <dbReference type="ARBA" id="ARBA00022833"/>
    </source>
</evidence>
<dbReference type="InterPro" id="IPR034731">
    <property type="entry name" value="Znf_CCHC_FOG"/>
</dbReference>
<feature type="domain" description="CCHC FOG-type" evidence="15">
    <location>
        <begin position="341"/>
        <end position="374"/>
    </location>
</feature>
<dbReference type="PROSITE" id="PS50157">
    <property type="entry name" value="ZINC_FINGER_C2H2_2"/>
    <property type="match status" value="1"/>
</dbReference>
<dbReference type="GO" id="GO:0008270">
    <property type="term" value="F:zinc ion binding"/>
    <property type="evidence" value="ECO:0007669"/>
    <property type="project" value="UniProtKB-KW"/>
</dbReference>
<protein>
    <recommendedName>
        <fullName evidence="18">Zinc finger protein ZFPM2</fullName>
    </recommendedName>
</protein>
<dbReference type="Pfam" id="PF00096">
    <property type="entry name" value="zf-C2H2"/>
    <property type="match status" value="1"/>
</dbReference>
<keyword evidence="17" id="KW-1185">Reference proteome</keyword>
<dbReference type="OMA" id="TTCFECN"/>